<keyword evidence="1 2" id="KW-0597">Phosphoprotein</keyword>
<feature type="domain" description="Response regulatory" evidence="3">
    <location>
        <begin position="2"/>
        <end position="114"/>
    </location>
</feature>
<dbReference type="PROSITE" id="PS50110">
    <property type="entry name" value="RESPONSE_REGULATORY"/>
    <property type="match status" value="1"/>
</dbReference>
<dbReference type="InterPro" id="IPR001789">
    <property type="entry name" value="Sig_transdc_resp-reg_receiver"/>
</dbReference>
<accession>A0A420W8I4</accession>
<dbReference type="RefSeq" id="WP_121169826.1">
    <property type="nucleotide sequence ID" value="NZ_RBIE01000001.1"/>
</dbReference>
<gene>
    <name evidence="4" type="ORF">C7457_0459</name>
</gene>
<dbReference type="SMART" id="SM00448">
    <property type="entry name" value="REC"/>
    <property type="match status" value="1"/>
</dbReference>
<keyword evidence="5" id="KW-1185">Reference proteome</keyword>
<sequence>MKVLFADDKETWHRLFEIVLSLRGIDVSHAYTPKETINKAVSEKPDVVIADVTLSSGSAYDVIRDITDLGIPVIVIGHRSEGFDPEKAKSLGAYAVLEKPFTVEELVFLLRELKKEKPFFEFKREEALVIPAGGEVQELVPEEKEEEVIDLEESPIETIELEEPYEEEVPMIEKKEVESTAEPKEFIEEVSKPVAEGISKKSELNLPAEKVEEIVKEIAWEVIPEIAEKVIREEVEKLIKSRLA</sequence>
<dbReference type="GO" id="GO:0000160">
    <property type="term" value="P:phosphorelay signal transduction system"/>
    <property type="evidence" value="ECO:0007669"/>
    <property type="project" value="InterPro"/>
</dbReference>
<dbReference type="CDD" id="cd00156">
    <property type="entry name" value="REC"/>
    <property type="match status" value="1"/>
</dbReference>
<dbReference type="EMBL" id="RBIE01000001">
    <property type="protein sequence ID" value="RKQ63585.1"/>
    <property type="molecule type" value="Genomic_DNA"/>
</dbReference>
<evidence type="ECO:0000313" key="4">
    <source>
        <dbReference type="EMBL" id="RKQ63585.1"/>
    </source>
</evidence>
<dbReference type="PANTHER" id="PTHR44591">
    <property type="entry name" value="STRESS RESPONSE REGULATOR PROTEIN 1"/>
    <property type="match status" value="1"/>
</dbReference>
<dbReference type="OrthoDB" id="13908at2"/>
<dbReference type="InterPro" id="IPR011006">
    <property type="entry name" value="CheY-like_superfamily"/>
</dbReference>
<dbReference type="Proteomes" id="UP000280881">
    <property type="component" value="Unassembled WGS sequence"/>
</dbReference>
<dbReference type="InterPro" id="IPR050595">
    <property type="entry name" value="Bact_response_regulator"/>
</dbReference>
<dbReference type="SUPFAM" id="SSF52172">
    <property type="entry name" value="CheY-like"/>
    <property type="match status" value="1"/>
</dbReference>
<evidence type="ECO:0000313" key="5">
    <source>
        <dbReference type="Proteomes" id="UP000280881"/>
    </source>
</evidence>
<comment type="caution">
    <text evidence="4">The sequence shown here is derived from an EMBL/GenBank/DDBJ whole genome shotgun (WGS) entry which is preliminary data.</text>
</comment>
<dbReference type="PANTHER" id="PTHR44591:SF3">
    <property type="entry name" value="RESPONSE REGULATORY DOMAIN-CONTAINING PROTEIN"/>
    <property type="match status" value="1"/>
</dbReference>
<evidence type="ECO:0000259" key="3">
    <source>
        <dbReference type="PROSITE" id="PS50110"/>
    </source>
</evidence>
<name>A0A420W8I4_9BACT</name>
<proteinExistence type="predicted"/>
<dbReference type="AlphaFoldDB" id="A0A420W8I4"/>
<organism evidence="4 5">
    <name type="scientific">Thermovibrio guaymasensis</name>
    <dbReference type="NCBI Taxonomy" id="240167"/>
    <lineage>
        <taxon>Bacteria</taxon>
        <taxon>Pseudomonadati</taxon>
        <taxon>Aquificota</taxon>
        <taxon>Aquificia</taxon>
        <taxon>Desulfurobacteriales</taxon>
        <taxon>Desulfurobacteriaceae</taxon>
        <taxon>Thermovibrio</taxon>
    </lineage>
</organism>
<evidence type="ECO:0000256" key="2">
    <source>
        <dbReference type="PROSITE-ProRule" id="PRU00169"/>
    </source>
</evidence>
<reference evidence="4 5" key="1">
    <citation type="submission" date="2018-10" db="EMBL/GenBank/DDBJ databases">
        <title>Genomic Encyclopedia of Type Strains, Phase IV (KMG-IV): sequencing the most valuable type-strain genomes for metagenomic binning, comparative biology and taxonomic classification.</title>
        <authorList>
            <person name="Goeker M."/>
        </authorList>
    </citation>
    <scope>NUCLEOTIDE SEQUENCE [LARGE SCALE GENOMIC DNA]</scope>
    <source>
        <strain evidence="4 5">DSM 15521</strain>
    </source>
</reference>
<evidence type="ECO:0000256" key="1">
    <source>
        <dbReference type="ARBA" id="ARBA00022553"/>
    </source>
</evidence>
<feature type="modified residue" description="4-aspartylphosphate" evidence="2">
    <location>
        <position position="51"/>
    </location>
</feature>
<dbReference type="Gene3D" id="3.40.50.2300">
    <property type="match status" value="1"/>
</dbReference>
<dbReference type="Pfam" id="PF00072">
    <property type="entry name" value="Response_reg"/>
    <property type="match status" value="1"/>
</dbReference>
<protein>
    <submittedName>
        <fullName evidence="4">Response regulator receiver domain-containing protein</fullName>
    </submittedName>
</protein>